<name>A0A833CC50_9FIRM</name>
<dbReference type="AlphaFoldDB" id="A0A833CC50"/>
<gene>
    <name evidence="1" type="ORF">F8R14_02470</name>
</gene>
<dbReference type="InterPro" id="IPR009296">
    <property type="entry name" value="DUF951"/>
</dbReference>
<accession>A0A833CC50</accession>
<dbReference type="PANTHER" id="PTHR38455">
    <property type="entry name" value="HYPOTHETICAL CYTOSOLIC PROTEIN"/>
    <property type="match status" value="1"/>
</dbReference>
<protein>
    <submittedName>
        <fullName evidence="1">DUF951 domain-containing protein</fullName>
    </submittedName>
</protein>
<comment type="caution">
    <text evidence="1">The sequence shown here is derived from an EMBL/GenBank/DDBJ whole genome shotgun (WGS) entry which is preliminary data.</text>
</comment>
<sequence length="101" mass="11048">MAFVRYYVGDVVKMKKSHPCGSAEWEVKRIGTDFTIVCQGCGHQVMLSRPKFEKAVKKIVLRSAEAEAAEAARKAETVKVSAESNVDVNSSDKVQEGDAVD</sequence>
<evidence type="ECO:0000313" key="2">
    <source>
        <dbReference type="Proteomes" id="UP000434554"/>
    </source>
</evidence>
<dbReference type="EMBL" id="WBKH01000002">
    <property type="protein sequence ID" value="KAB1479534.1"/>
    <property type="molecule type" value="Genomic_DNA"/>
</dbReference>
<evidence type="ECO:0000313" key="1">
    <source>
        <dbReference type="EMBL" id="KAB1479534.1"/>
    </source>
</evidence>
<proteinExistence type="predicted"/>
<reference evidence="1 2" key="1">
    <citation type="submission" date="2019-09" db="EMBL/GenBank/DDBJ databases">
        <title>Draft genome sequence of 3 type strains from the CCUG.</title>
        <authorList>
            <person name="Pineiro-Iglesias B."/>
            <person name="Tunovic T."/>
            <person name="Unosson C."/>
            <person name="Inganas E."/>
            <person name="Ohlen M."/>
            <person name="Cardew S."/>
            <person name="Jensie-Markopoulos S."/>
            <person name="Salva-Serra F."/>
            <person name="Jaen-Luchoro D."/>
            <person name="Karlsson R."/>
            <person name="Svensson-Stadler L."/>
            <person name="Chun J."/>
            <person name="Moore E."/>
        </authorList>
    </citation>
    <scope>NUCLEOTIDE SEQUENCE [LARGE SCALE GENOMIC DNA]</scope>
    <source>
        <strain evidence="1 2">CCUG 65427</strain>
    </source>
</reference>
<dbReference type="Pfam" id="PF06107">
    <property type="entry name" value="DUF951"/>
    <property type="match status" value="1"/>
</dbReference>
<organism evidence="1 2">
    <name type="scientific">Veillonella seminalis</name>
    <dbReference type="NCBI Taxonomy" id="1502943"/>
    <lineage>
        <taxon>Bacteria</taxon>
        <taxon>Bacillati</taxon>
        <taxon>Bacillota</taxon>
        <taxon>Negativicutes</taxon>
        <taxon>Veillonellales</taxon>
        <taxon>Veillonellaceae</taxon>
        <taxon>Veillonella</taxon>
    </lineage>
</organism>
<dbReference type="Proteomes" id="UP000434554">
    <property type="component" value="Unassembled WGS sequence"/>
</dbReference>
<dbReference type="PANTHER" id="PTHR38455:SF1">
    <property type="entry name" value="DUF951 DOMAIN-CONTAINING PROTEIN"/>
    <property type="match status" value="1"/>
</dbReference>